<reference evidence="2 3" key="1">
    <citation type="submission" date="2020-09" db="EMBL/GenBank/DDBJ databases">
        <title>De no assembly of potato wild relative species, Solanum commersonii.</title>
        <authorList>
            <person name="Cho K."/>
        </authorList>
    </citation>
    <scope>NUCLEOTIDE SEQUENCE [LARGE SCALE GENOMIC DNA]</scope>
    <source>
        <strain evidence="2">LZ3.2</strain>
        <tissue evidence="2">Leaf</tissue>
    </source>
</reference>
<proteinExistence type="predicted"/>
<dbReference type="Proteomes" id="UP000824120">
    <property type="component" value="Chromosome 5"/>
</dbReference>
<feature type="region of interest" description="Disordered" evidence="1">
    <location>
        <begin position="24"/>
        <end position="58"/>
    </location>
</feature>
<protein>
    <submittedName>
        <fullName evidence="2">Uncharacterized protein</fullName>
    </submittedName>
</protein>
<evidence type="ECO:0000256" key="1">
    <source>
        <dbReference type="SAM" id="MobiDB-lite"/>
    </source>
</evidence>
<feature type="compositionally biased region" description="Basic and acidic residues" evidence="1">
    <location>
        <begin position="33"/>
        <end position="53"/>
    </location>
</feature>
<evidence type="ECO:0000313" key="3">
    <source>
        <dbReference type="Proteomes" id="UP000824120"/>
    </source>
</evidence>
<keyword evidence="3" id="KW-1185">Reference proteome</keyword>
<accession>A0A9J5YWK7</accession>
<organism evidence="2 3">
    <name type="scientific">Solanum commersonii</name>
    <name type="common">Commerson's wild potato</name>
    <name type="synonym">Commerson's nightshade</name>
    <dbReference type="NCBI Taxonomy" id="4109"/>
    <lineage>
        <taxon>Eukaryota</taxon>
        <taxon>Viridiplantae</taxon>
        <taxon>Streptophyta</taxon>
        <taxon>Embryophyta</taxon>
        <taxon>Tracheophyta</taxon>
        <taxon>Spermatophyta</taxon>
        <taxon>Magnoliopsida</taxon>
        <taxon>eudicotyledons</taxon>
        <taxon>Gunneridae</taxon>
        <taxon>Pentapetalae</taxon>
        <taxon>asterids</taxon>
        <taxon>lamiids</taxon>
        <taxon>Solanales</taxon>
        <taxon>Solanaceae</taxon>
        <taxon>Solanoideae</taxon>
        <taxon>Solaneae</taxon>
        <taxon>Solanum</taxon>
    </lineage>
</organism>
<dbReference type="AlphaFoldDB" id="A0A9J5YWK7"/>
<dbReference type="EMBL" id="JACXVP010000005">
    <property type="protein sequence ID" value="KAG5604961.1"/>
    <property type="molecule type" value="Genomic_DNA"/>
</dbReference>
<sequence length="85" mass="9832">MFLRSIKENERTRQAVVIAIQRRNNINRSTTHHNGEIRDAHKSGKQQQDREKDDIEEDTKQLAIAPAVEQHTQRESVNMVLVVSS</sequence>
<comment type="caution">
    <text evidence="2">The sequence shown here is derived from an EMBL/GenBank/DDBJ whole genome shotgun (WGS) entry which is preliminary data.</text>
</comment>
<evidence type="ECO:0000313" key="2">
    <source>
        <dbReference type="EMBL" id="KAG5604961.1"/>
    </source>
</evidence>
<name>A0A9J5YWK7_SOLCO</name>
<gene>
    <name evidence="2" type="ORF">H5410_026453</name>
</gene>